<dbReference type="HOGENOM" id="CLU_027864_1_1_5"/>
<feature type="region of interest" description="Disordered" evidence="1">
    <location>
        <begin position="418"/>
        <end position="440"/>
    </location>
</feature>
<feature type="compositionally biased region" description="Basic and acidic residues" evidence="1">
    <location>
        <begin position="35"/>
        <end position="49"/>
    </location>
</feature>
<dbReference type="RefSeq" id="WP_245639149.1">
    <property type="nucleotide sequence ID" value="NZ_KK088555.1"/>
</dbReference>
<dbReference type="GO" id="GO:0005886">
    <property type="term" value="C:plasma membrane"/>
    <property type="evidence" value="ECO:0007669"/>
    <property type="project" value="TreeGrafter"/>
</dbReference>
<dbReference type="EMBL" id="AOSK01000127">
    <property type="protein sequence ID" value="EYD73957.1"/>
    <property type="molecule type" value="Genomic_DNA"/>
</dbReference>
<sequence>MSAPADTPPPRDGKSPEAAPAPDHVGPAETPVLSLEDRKAERQRQRAAEIGDISPQQAKLLRMEARRQSGNRIRNGRTRAPDPLLAPGGEVPPLPQVAAPSAPAPVPPSAPAVAPVGPVRRDMDDDDGFQPRPGARLTNPLRRPARAARARARHWGVLVTFLLLVVLPTGVTAWYLWERASPRYASSVGFSVRTEEAASAASLLGGLVGMGGNSSSSDTDILYRYIQSQEIVEKIDARLDLRGLWAKGDPDCDPIFAYHSPGTIEDLVGYWQGMVAVYNDSSTGLLDVEVQAFTPEDAQAISQAIFEESQRLINQLSDIAQSDKTRLAREELDESIERLKDARAALTQFRNVNQLVDPEANLQTQMGLLGRLQDQLAQALIELDLLRESAADDDPRVGQAMDRVDVIQARIADERANLGLGRGTSTEGDPDAAPEDASGGTAFADLVGDYEKLQVDQEFAQRAYIAAMASYDGALAESRQQSRYLAAHVEPTLAQRAEYPQRWELTLLTALFASLAWMMLTLAAYAFRDRR</sequence>
<reference evidence="3 4" key="1">
    <citation type="submission" date="2013-02" db="EMBL/GenBank/DDBJ databases">
        <authorList>
            <person name="Fiebig A."/>
            <person name="Goeker M."/>
            <person name="Klenk H.-P.P."/>
        </authorList>
    </citation>
    <scope>NUCLEOTIDE SEQUENCE [LARGE SCALE GENOMIC DNA]</scope>
    <source>
        <strain evidence="3 4">DSM 19309</strain>
    </source>
</reference>
<gene>
    <name evidence="3" type="ORF">Rumeso_04554</name>
</gene>
<dbReference type="Proteomes" id="UP000019666">
    <property type="component" value="Unassembled WGS sequence"/>
</dbReference>
<accession>A0A017HHI2</accession>
<evidence type="ECO:0000256" key="1">
    <source>
        <dbReference type="SAM" id="MobiDB-lite"/>
    </source>
</evidence>
<feature type="transmembrane region" description="Helical" evidence="2">
    <location>
        <begin position="505"/>
        <end position="527"/>
    </location>
</feature>
<dbReference type="InterPro" id="IPR050445">
    <property type="entry name" value="Bact_polysacc_biosynth/exp"/>
</dbReference>
<protein>
    <submittedName>
        <fullName evidence="3">Capsule polysaccharide export inner-membrane protein</fullName>
    </submittedName>
</protein>
<feature type="transmembrane region" description="Helical" evidence="2">
    <location>
        <begin position="155"/>
        <end position="177"/>
    </location>
</feature>
<evidence type="ECO:0000313" key="4">
    <source>
        <dbReference type="Proteomes" id="UP000019666"/>
    </source>
</evidence>
<feature type="region of interest" description="Disordered" evidence="1">
    <location>
        <begin position="1"/>
        <end position="119"/>
    </location>
</feature>
<keyword evidence="2" id="KW-0812">Transmembrane</keyword>
<keyword evidence="2" id="KW-0472">Membrane</keyword>
<dbReference type="PATRIC" id="fig|442562.3.peg.4484"/>
<keyword evidence="4" id="KW-1185">Reference proteome</keyword>
<name>A0A017HHI2_9RHOB</name>
<comment type="caution">
    <text evidence="3">The sequence shown here is derived from an EMBL/GenBank/DDBJ whole genome shotgun (WGS) entry which is preliminary data.</text>
</comment>
<evidence type="ECO:0000256" key="2">
    <source>
        <dbReference type="SAM" id="Phobius"/>
    </source>
</evidence>
<dbReference type="STRING" id="442562.Rumeso_04554"/>
<dbReference type="AlphaFoldDB" id="A0A017HHI2"/>
<dbReference type="PANTHER" id="PTHR32309">
    <property type="entry name" value="TYROSINE-PROTEIN KINASE"/>
    <property type="match status" value="1"/>
</dbReference>
<keyword evidence="2" id="KW-1133">Transmembrane helix</keyword>
<evidence type="ECO:0000313" key="3">
    <source>
        <dbReference type="EMBL" id="EYD73957.1"/>
    </source>
</evidence>
<dbReference type="PANTHER" id="PTHR32309:SF13">
    <property type="entry name" value="FERRIC ENTEROBACTIN TRANSPORT PROTEIN FEPE"/>
    <property type="match status" value="1"/>
</dbReference>
<dbReference type="GO" id="GO:0004713">
    <property type="term" value="F:protein tyrosine kinase activity"/>
    <property type="evidence" value="ECO:0007669"/>
    <property type="project" value="TreeGrafter"/>
</dbReference>
<proteinExistence type="predicted"/>
<organism evidence="3 4">
    <name type="scientific">Rubellimicrobium mesophilum DSM 19309</name>
    <dbReference type="NCBI Taxonomy" id="442562"/>
    <lineage>
        <taxon>Bacteria</taxon>
        <taxon>Pseudomonadati</taxon>
        <taxon>Pseudomonadota</taxon>
        <taxon>Alphaproteobacteria</taxon>
        <taxon>Rhodobacterales</taxon>
        <taxon>Roseobacteraceae</taxon>
        <taxon>Rubellimicrobium</taxon>
    </lineage>
</organism>